<dbReference type="OrthoDB" id="7353854at2"/>
<dbReference type="RefSeq" id="WP_090739486.1">
    <property type="nucleotide sequence ID" value="NZ_FMVT01000001.1"/>
</dbReference>
<reference evidence="1 2" key="1">
    <citation type="submission" date="2016-10" db="EMBL/GenBank/DDBJ databases">
        <authorList>
            <person name="de Groot N.N."/>
        </authorList>
    </citation>
    <scope>NUCLEOTIDE SEQUENCE [LARGE SCALE GENOMIC DNA]</scope>
    <source>
        <strain evidence="1 2">CGMCC 1.8925</strain>
    </source>
</reference>
<gene>
    <name evidence="1" type="ORF">SAMN05660710_00040</name>
</gene>
<organism evidence="1 2">
    <name type="scientific">Paracoccus tibetensis</name>
    <dbReference type="NCBI Taxonomy" id="336292"/>
    <lineage>
        <taxon>Bacteria</taxon>
        <taxon>Pseudomonadati</taxon>
        <taxon>Pseudomonadota</taxon>
        <taxon>Alphaproteobacteria</taxon>
        <taxon>Rhodobacterales</taxon>
        <taxon>Paracoccaceae</taxon>
        <taxon>Paracoccus</taxon>
    </lineage>
</organism>
<name>A0A1G5B8J5_9RHOB</name>
<accession>A0A1G5B8J5</accession>
<dbReference type="EMBL" id="FMVT01000001">
    <property type="protein sequence ID" value="SCX86427.1"/>
    <property type="molecule type" value="Genomic_DNA"/>
</dbReference>
<proteinExistence type="predicted"/>
<evidence type="ECO:0008006" key="3">
    <source>
        <dbReference type="Google" id="ProtNLM"/>
    </source>
</evidence>
<keyword evidence="2" id="KW-1185">Reference proteome</keyword>
<evidence type="ECO:0000313" key="1">
    <source>
        <dbReference type="EMBL" id="SCX86427.1"/>
    </source>
</evidence>
<dbReference type="Proteomes" id="UP000199502">
    <property type="component" value="Unassembled WGS sequence"/>
</dbReference>
<dbReference type="AlphaFoldDB" id="A0A1G5B8J5"/>
<protein>
    <recommendedName>
        <fullName evidence="3">DUF4440 domain-containing protein</fullName>
    </recommendedName>
</protein>
<dbReference type="STRING" id="336292.SAMN05660710_00040"/>
<evidence type="ECO:0000313" key="2">
    <source>
        <dbReference type="Proteomes" id="UP000199502"/>
    </source>
</evidence>
<sequence>MDDDRVWNFETGLWKASEERYHERVDPECIMALSHAPYLFQGEAAVEAVTGTPEWDEVSFSNRSISRPQEGLIVVGYEVDAHKGDTRFRAACTSVYRRIEHEEWTVVQHAQIARDMADAG</sequence>